<proteinExistence type="predicted"/>
<accession>A0ABX2T1F9</accession>
<gene>
    <name evidence="3" type="ORF">HND93_00360</name>
</gene>
<evidence type="ECO:0000313" key="3">
    <source>
        <dbReference type="EMBL" id="NYZ18146.1"/>
    </source>
</evidence>
<feature type="chain" id="PRO_5046011443" evidence="1">
    <location>
        <begin position="20"/>
        <end position="327"/>
    </location>
</feature>
<reference evidence="3 4" key="1">
    <citation type="submission" date="2020-05" db="EMBL/GenBank/DDBJ databases">
        <title>Azospirillum oleiclasticum sp. nov, a nitrogen-fixing and heavy crude oil-emulsifying bacterium isolated from the crude oil of Yumen Oilfield.</title>
        <authorList>
            <person name="Wu D."/>
            <person name="Cai M."/>
            <person name="Zhang X."/>
        </authorList>
    </citation>
    <scope>NUCLEOTIDE SEQUENCE [LARGE SCALE GENOMIC DNA]</scope>
    <source>
        <strain evidence="3 4">ROY-1-1-2</strain>
    </source>
</reference>
<dbReference type="InterPro" id="IPR014567">
    <property type="entry name" value="UCP031900"/>
</dbReference>
<dbReference type="Pfam" id="PF13449">
    <property type="entry name" value="Phytase-like"/>
    <property type="match status" value="1"/>
</dbReference>
<dbReference type="RefSeq" id="WP_180279915.1">
    <property type="nucleotide sequence ID" value="NZ_JABFDB010000001.1"/>
</dbReference>
<organism evidence="3 4">
    <name type="scientific">Azospirillum oleiclasticum</name>
    <dbReference type="NCBI Taxonomy" id="2735135"/>
    <lineage>
        <taxon>Bacteria</taxon>
        <taxon>Pseudomonadati</taxon>
        <taxon>Pseudomonadota</taxon>
        <taxon>Alphaproteobacteria</taxon>
        <taxon>Rhodospirillales</taxon>
        <taxon>Azospirillaceae</taxon>
        <taxon>Azospirillum</taxon>
    </lineage>
</organism>
<dbReference type="PROSITE" id="PS51257">
    <property type="entry name" value="PROKAR_LIPOPROTEIN"/>
    <property type="match status" value="1"/>
</dbReference>
<comment type="caution">
    <text evidence="3">The sequence shown here is derived from an EMBL/GenBank/DDBJ whole genome shotgun (WGS) entry which is preliminary data.</text>
</comment>
<name>A0ABX2T1F9_9PROT</name>
<dbReference type="EMBL" id="JABFDB010000001">
    <property type="protein sequence ID" value="NYZ18146.1"/>
    <property type="molecule type" value="Genomic_DNA"/>
</dbReference>
<sequence>MRLSLRIALALISAGTVIAGCVAALGGPNQTRVVPLHAEQPGLAAVGTLHFRGAVALNEPEVGGLSGLVVTDGGRQFVAVSDVGRVVRGRFLFDGDGRLSGIADVAQRPLPLERGRADSKRNADSEEIAALPDGSWLVAFEREHRILRYPPGLGRGDVMPVVLPTPPGLEDAPGNGGVEAMTVFPDGRILAIKEDGAGDRHDAWIGTPPVRNALDWQRLTYRSRDGFRPTGAAALPNGDALVLERDVSLLGGWAARIVRVPAASLVAGAEVEGEELARLQRPLLTDNFEGIAVAAGRNGETLIYLVSDDNFSFLQQTLFVLLALKPD</sequence>
<keyword evidence="4" id="KW-1185">Reference proteome</keyword>
<feature type="signal peptide" evidence="1">
    <location>
        <begin position="1"/>
        <end position="19"/>
    </location>
</feature>
<evidence type="ECO:0000313" key="4">
    <source>
        <dbReference type="Proteomes" id="UP000584642"/>
    </source>
</evidence>
<dbReference type="SUPFAM" id="SSF63829">
    <property type="entry name" value="Calcium-dependent phosphotriesterase"/>
    <property type="match status" value="1"/>
</dbReference>
<protein>
    <submittedName>
        <fullName evidence="3">Esterase-like activity of phytase family protein</fullName>
    </submittedName>
</protein>
<dbReference type="PIRSF" id="PIRSF031900">
    <property type="entry name" value="UCP031900"/>
    <property type="match status" value="1"/>
</dbReference>
<evidence type="ECO:0000259" key="2">
    <source>
        <dbReference type="Pfam" id="PF13449"/>
    </source>
</evidence>
<feature type="domain" description="Phytase-like" evidence="2">
    <location>
        <begin position="61"/>
        <end position="311"/>
    </location>
</feature>
<dbReference type="Proteomes" id="UP000584642">
    <property type="component" value="Unassembled WGS sequence"/>
</dbReference>
<dbReference type="InterPro" id="IPR027372">
    <property type="entry name" value="Phytase-like_dom"/>
</dbReference>
<keyword evidence="1" id="KW-0732">Signal</keyword>
<evidence type="ECO:0000256" key="1">
    <source>
        <dbReference type="SAM" id="SignalP"/>
    </source>
</evidence>